<evidence type="ECO:0000256" key="1">
    <source>
        <dbReference type="ARBA" id="ARBA00004651"/>
    </source>
</evidence>
<dbReference type="RefSeq" id="WP_147102028.1">
    <property type="nucleotide sequence ID" value="NZ_VOOS01000006.1"/>
</dbReference>
<dbReference type="InterPro" id="IPR050790">
    <property type="entry name" value="ExbB/TolQ_transport"/>
</dbReference>
<comment type="subcellular location">
    <subcellularLocation>
        <location evidence="1">Cell membrane</location>
        <topology evidence="1">Multi-pass membrane protein</topology>
    </subcellularLocation>
    <subcellularLocation>
        <location evidence="6">Membrane</location>
        <topology evidence="6">Multi-pass membrane protein</topology>
    </subcellularLocation>
</comment>
<feature type="transmembrane region" description="Helical" evidence="7">
    <location>
        <begin position="41"/>
        <end position="62"/>
    </location>
</feature>
<keyword evidence="5 7" id="KW-0472">Membrane</keyword>
<evidence type="ECO:0000313" key="9">
    <source>
        <dbReference type="EMBL" id="TXB64022.1"/>
    </source>
</evidence>
<evidence type="ECO:0000259" key="8">
    <source>
        <dbReference type="Pfam" id="PF01618"/>
    </source>
</evidence>
<name>A0A5C6RRK3_9FLAO</name>
<protein>
    <submittedName>
        <fullName evidence="9">MotA/TolQ/ExbB proton channel family protein</fullName>
    </submittedName>
</protein>
<comment type="caution">
    <text evidence="9">The sequence shown here is derived from an EMBL/GenBank/DDBJ whole genome shotgun (WGS) entry which is preliminary data.</text>
</comment>
<evidence type="ECO:0000256" key="2">
    <source>
        <dbReference type="ARBA" id="ARBA00022475"/>
    </source>
</evidence>
<dbReference type="PANTHER" id="PTHR30625:SF17">
    <property type="entry name" value="TOLQ-RELATED"/>
    <property type="match status" value="1"/>
</dbReference>
<dbReference type="InterPro" id="IPR002898">
    <property type="entry name" value="MotA_ExbB_proton_chnl"/>
</dbReference>
<sequence>MLSNFLLQINVAGTPALNEVENVVSEEKTLTIWQLVSSGGVGGAIIMIALLILSILAVYIIVERYLSIKKASKEDANFMNQIKDFILDGKIDAAQSLCKSNSSPVAKMIEKGISRIGKPLSDIGTAVENTAKLELNKLEKNLSTLATISGAAPMIGFLGTVIGMIMVFHKMASAGGNIDVEMLSEGIYTAMVTTVAGLIVGIVAYIGYNLLVAKMEKIVFIMEARTTEFLDILHEPAV</sequence>
<feature type="domain" description="MotA/TolQ/ExbB proton channel" evidence="8">
    <location>
        <begin position="103"/>
        <end position="223"/>
    </location>
</feature>
<evidence type="ECO:0000256" key="3">
    <source>
        <dbReference type="ARBA" id="ARBA00022692"/>
    </source>
</evidence>
<keyword evidence="3 7" id="KW-0812">Transmembrane</keyword>
<feature type="transmembrane region" description="Helical" evidence="7">
    <location>
        <begin position="187"/>
        <end position="208"/>
    </location>
</feature>
<evidence type="ECO:0000256" key="6">
    <source>
        <dbReference type="RuleBase" id="RU004057"/>
    </source>
</evidence>
<evidence type="ECO:0000313" key="10">
    <source>
        <dbReference type="Proteomes" id="UP000321721"/>
    </source>
</evidence>
<keyword evidence="4 7" id="KW-1133">Transmembrane helix</keyword>
<keyword evidence="6" id="KW-0813">Transport</keyword>
<keyword evidence="10" id="KW-1185">Reference proteome</keyword>
<gene>
    <name evidence="9" type="ORF">FRY74_12275</name>
</gene>
<accession>A0A5C6RRK3</accession>
<dbReference type="AlphaFoldDB" id="A0A5C6RRK3"/>
<keyword evidence="6" id="KW-0653">Protein transport</keyword>
<dbReference type="PANTHER" id="PTHR30625">
    <property type="entry name" value="PROTEIN TOLQ"/>
    <property type="match status" value="1"/>
</dbReference>
<evidence type="ECO:0000256" key="7">
    <source>
        <dbReference type="SAM" id="Phobius"/>
    </source>
</evidence>
<comment type="similarity">
    <text evidence="6">Belongs to the exbB/tolQ family.</text>
</comment>
<organism evidence="9 10">
    <name type="scientific">Vicingus serpentipes</name>
    <dbReference type="NCBI Taxonomy" id="1926625"/>
    <lineage>
        <taxon>Bacteria</taxon>
        <taxon>Pseudomonadati</taxon>
        <taxon>Bacteroidota</taxon>
        <taxon>Flavobacteriia</taxon>
        <taxon>Flavobacteriales</taxon>
        <taxon>Vicingaceae</taxon>
        <taxon>Vicingus</taxon>
    </lineage>
</organism>
<reference evidence="9 10" key="1">
    <citation type="submission" date="2019-08" db="EMBL/GenBank/DDBJ databases">
        <title>Genome of Vicingus serpentipes NCIMB 15042.</title>
        <authorList>
            <person name="Bowman J.P."/>
        </authorList>
    </citation>
    <scope>NUCLEOTIDE SEQUENCE [LARGE SCALE GENOMIC DNA]</scope>
    <source>
        <strain evidence="9 10">NCIMB 15042</strain>
    </source>
</reference>
<dbReference type="GO" id="GO:0005886">
    <property type="term" value="C:plasma membrane"/>
    <property type="evidence" value="ECO:0007669"/>
    <property type="project" value="UniProtKB-SubCell"/>
</dbReference>
<dbReference type="EMBL" id="VOOS01000006">
    <property type="protein sequence ID" value="TXB64022.1"/>
    <property type="molecule type" value="Genomic_DNA"/>
</dbReference>
<feature type="transmembrane region" description="Helical" evidence="7">
    <location>
        <begin position="142"/>
        <end position="167"/>
    </location>
</feature>
<keyword evidence="2" id="KW-1003">Cell membrane</keyword>
<proteinExistence type="inferred from homology"/>
<dbReference type="Proteomes" id="UP000321721">
    <property type="component" value="Unassembled WGS sequence"/>
</dbReference>
<evidence type="ECO:0000256" key="4">
    <source>
        <dbReference type="ARBA" id="ARBA00022989"/>
    </source>
</evidence>
<dbReference type="GO" id="GO:0017038">
    <property type="term" value="P:protein import"/>
    <property type="evidence" value="ECO:0007669"/>
    <property type="project" value="TreeGrafter"/>
</dbReference>
<evidence type="ECO:0000256" key="5">
    <source>
        <dbReference type="ARBA" id="ARBA00023136"/>
    </source>
</evidence>
<dbReference type="Pfam" id="PF01618">
    <property type="entry name" value="MotA_ExbB"/>
    <property type="match status" value="1"/>
</dbReference>
<dbReference type="OrthoDB" id="4045at2"/>